<name>A0A8J6BCH1_ELECQ</name>
<evidence type="ECO:0000313" key="2">
    <source>
        <dbReference type="EMBL" id="KAG9462394.1"/>
    </source>
</evidence>
<feature type="transmembrane region" description="Helical" evidence="1">
    <location>
        <begin position="103"/>
        <end position="129"/>
    </location>
</feature>
<keyword evidence="1" id="KW-0472">Membrane</keyword>
<dbReference type="PANTHER" id="PTHR33444:SF12">
    <property type="entry name" value="TRANSMEMBRANE PROTEIN 272"/>
    <property type="match status" value="1"/>
</dbReference>
<feature type="transmembrane region" description="Helical" evidence="1">
    <location>
        <begin position="29"/>
        <end position="50"/>
    </location>
</feature>
<feature type="transmembrane region" description="Helical" evidence="1">
    <location>
        <begin position="7"/>
        <end position="23"/>
    </location>
</feature>
<feature type="non-terminal residue" evidence="2">
    <location>
        <position position="137"/>
    </location>
</feature>
<dbReference type="PANTHER" id="PTHR33444">
    <property type="entry name" value="SI:DKEY-19B23.12-RELATED"/>
    <property type="match status" value="1"/>
</dbReference>
<evidence type="ECO:0000313" key="3">
    <source>
        <dbReference type="Proteomes" id="UP000770717"/>
    </source>
</evidence>
<dbReference type="InterPro" id="IPR040350">
    <property type="entry name" value="TMEM272"/>
</dbReference>
<gene>
    <name evidence="2" type="ORF">GDO78_014206</name>
</gene>
<dbReference type="OrthoDB" id="6157510at2759"/>
<proteinExistence type="predicted"/>
<keyword evidence="3" id="KW-1185">Reference proteome</keyword>
<comment type="caution">
    <text evidence="2">The sequence shown here is derived from an EMBL/GenBank/DDBJ whole genome shotgun (WGS) entry which is preliminary data.</text>
</comment>
<keyword evidence="1" id="KW-1133">Transmembrane helix</keyword>
<organism evidence="2 3">
    <name type="scientific">Eleutherodactylus coqui</name>
    <name type="common">Puerto Rican coqui</name>
    <dbReference type="NCBI Taxonomy" id="57060"/>
    <lineage>
        <taxon>Eukaryota</taxon>
        <taxon>Metazoa</taxon>
        <taxon>Chordata</taxon>
        <taxon>Craniata</taxon>
        <taxon>Vertebrata</taxon>
        <taxon>Euteleostomi</taxon>
        <taxon>Amphibia</taxon>
        <taxon>Batrachia</taxon>
        <taxon>Anura</taxon>
        <taxon>Neobatrachia</taxon>
        <taxon>Hyloidea</taxon>
        <taxon>Eleutherodactylidae</taxon>
        <taxon>Eleutherodactylinae</taxon>
        <taxon>Eleutherodactylus</taxon>
        <taxon>Eleutherodactylus</taxon>
    </lineage>
</organism>
<reference evidence="2" key="1">
    <citation type="thesis" date="2020" institute="ProQuest LLC" country="789 East Eisenhower Parkway, Ann Arbor, MI, USA">
        <title>Comparative Genomics and Chromosome Evolution.</title>
        <authorList>
            <person name="Mudd A.B."/>
        </authorList>
    </citation>
    <scope>NUCLEOTIDE SEQUENCE</scope>
    <source>
        <strain evidence="2">HN-11 Male</strain>
        <tissue evidence="2">Kidney and liver</tissue>
    </source>
</reference>
<sequence>IQIVTSTIWLGLGIALIVMGAIYKDDCPIQPYIPIFLLVTGVIHLMAVLIHFLKCVLETCGMVLQGIIGMFGFAWFVVGNIWVFGLYSQNKGLNICDLNLYNFAFGFLIFEYVVAGISFICICCGSVALSTSHLYER</sequence>
<keyword evidence="1" id="KW-0812">Transmembrane</keyword>
<dbReference type="Proteomes" id="UP000770717">
    <property type="component" value="Unassembled WGS sequence"/>
</dbReference>
<dbReference type="AlphaFoldDB" id="A0A8J6BCH1"/>
<feature type="transmembrane region" description="Helical" evidence="1">
    <location>
        <begin position="62"/>
        <end position="83"/>
    </location>
</feature>
<accession>A0A8J6BCH1</accession>
<protein>
    <submittedName>
        <fullName evidence="2">Uncharacterized protein</fullName>
    </submittedName>
</protein>
<evidence type="ECO:0000256" key="1">
    <source>
        <dbReference type="SAM" id="Phobius"/>
    </source>
</evidence>
<dbReference type="EMBL" id="WNTK01011555">
    <property type="protein sequence ID" value="KAG9462394.1"/>
    <property type="molecule type" value="Genomic_DNA"/>
</dbReference>